<evidence type="ECO:0008006" key="3">
    <source>
        <dbReference type="Google" id="ProtNLM"/>
    </source>
</evidence>
<dbReference type="Proteomes" id="UP000284476">
    <property type="component" value="Unassembled WGS sequence"/>
</dbReference>
<gene>
    <name evidence="1" type="ORF">D2T30_22430</name>
</gene>
<proteinExistence type="predicted"/>
<name>A0A443J696_9RHOB</name>
<reference evidence="1 2" key="2">
    <citation type="submission" date="2019-01" db="EMBL/GenBank/DDBJ databases">
        <authorList>
            <person name="Li Y."/>
        </authorList>
    </citation>
    <scope>NUCLEOTIDE SEQUENCE [LARGE SCALE GENOMIC DNA]</scope>
    <source>
        <strain evidence="1 2">SK2B-1</strain>
    </source>
</reference>
<sequence length="92" mass="10187">MGAFMTVKTTLSFTDRHHRFLTEKVGAGVFASQSALVAAALEQMIQDEEEREIALGVFADEIRSRLQTPREAFVEGDEAFARARARLASGDR</sequence>
<organism evidence="1 2">
    <name type="scientific">Paenirhodobacter populi</name>
    <dbReference type="NCBI Taxonomy" id="2306993"/>
    <lineage>
        <taxon>Bacteria</taxon>
        <taxon>Pseudomonadati</taxon>
        <taxon>Pseudomonadota</taxon>
        <taxon>Alphaproteobacteria</taxon>
        <taxon>Rhodobacterales</taxon>
        <taxon>Rhodobacter group</taxon>
        <taxon>Paenirhodobacter</taxon>
    </lineage>
</organism>
<reference evidence="1 2" key="1">
    <citation type="submission" date="2019-01" db="EMBL/GenBank/DDBJ databases">
        <title>Sinorhodobacter populi sp. nov. isolated from the symptomatic bark tissue of Populus euramericana canker.</title>
        <authorList>
            <person name="Xu G."/>
        </authorList>
    </citation>
    <scope>NUCLEOTIDE SEQUENCE [LARGE SCALE GENOMIC DNA]</scope>
    <source>
        <strain evidence="1 2">SK2B-1</strain>
    </source>
</reference>
<protein>
    <recommendedName>
        <fullName evidence="3">Type II toxin-antitoxin system ParD family antitoxin</fullName>
    </recommendedName>
</protein>
<comment type="caution">
    <text evidence="1">The sequence shown here is derived from an EMBL/GenBank/DDBJ whole genome shotgun (WGS) entry which is preliminary data.</text>
</comment>
<dbReference type="AlphaFoldDB" id="A0A443J696"/>
<dbReference type="EMBL" id="SAUZ01000054">
    <property type="protein sequence ID" value="RWR16071.1"/>
    <property type="molecule type" value="Genomic_DNA"/>
</dbReference>
<evidence type="ECO:0000313" key="2">
    <source>
        <dbReference type="Proteomes" id="UP000284476"/>
    </source>
</evidence>
<accession>A0A443J696</accession>
<evidence type="ECO:0000313" key="1">
    <source>
        <dbReference type="EMBL" id="RWR16071.1"/>
    </source>
</evidence>